<dbReference type="EMBL" id="JBHSWN010000001">
    <property type="protein sequence ID" value="MFC6789328.1"/>
    <property type="molecule type" value="Genomic_DNA"/>
</dbReference>
<evidence type="ECO:0000313" key="2">
    <source>
        <dbReference type="EMBL" id="MFC6789328.1"/>
    </source>
</evidence>
<keyword evidence="3" id="KW-1185">Reference proteome</keyword>
<sequence length="141" mass="14679">MTGPRLARLCGALLLLALPGAARAAAIQVEVDGAEPGGGPILVTICQGGLSGAACSLGDKSRDGRFLFRDVPPGTYAVAAFQDTNGNGQLDRTGLGLPLEPYGLSNDAGRRGRPDFRDAAFSLREPGALIRVRLVRALPRR</sequence>
<accession>A0ABW2BFZ5</accession>
<evidence type="ECO:0000313" key="3">
    <source>
        <dbReference type="Proteomes" id="UP001596292"/>
    </source>
</evidence>
<dbReference type="RefSeq" id="WP_378968201.1">
    <property type="nucleotide sequence ID" value="NZ_JBHSWN010000001.1"/>
</dbReference>
<dbReference type="InterPro" id="IPR018673">
    <property type="entry name" value="DUF2141"/>
</dbReference>
<evidence type="ECO:0000256" key="1">
    <source>
        <dbReference type="SAM" id="SignalP"/>
    </source>
</evidence>
<reference evidence="3" key="1">
    <citation type="journal article" date="2019" name="Int. J. Syst. Evol. Microbiol.">
        <title>The Global Catalogue of Microorganisms (GCM) 10K type strain sequencing project: providing services to taxonomists for standard genome sequencing and annotation.</title>
        <authorList>
            <consortium name="The Broad Institute Genomics Platform"/>
            <consortium name="The Broad Institute Genome Sequencing Center for Infectious Disease"/>
            <person name="Wu L."/>
            <person name="Ma J."/>
        </authorList>
    </citation>
    <scope>NUCLEOTIDE SEQUENCE [LARGE SCALE GENOMIC DNA]</scope>
    <source>
        <strain evidence="3">CCUG 48316</strain>
    </source>
</reference>
<organism evidence="2 3">
    <name type="scientific">Methylobacterium komagatae</name>
    <dbReference type="NCBI Taxonomy" id="374425"/>
    <lineage>
        <taxon>Bacteria</taxon>
        <taxon>Pseudomonadati</taxon>
        <taxon>Pseudomonadota</taxon>
        <taxon>Alphaproteobacteria</taxon>
        <taxon>Hyphomicrobiales</taxon>
        <taxon>Methylobacteriaceae</taxon>
        <taxon>Methylobacterium</taxon>
    </lineage>
</organism>
<feature type="signal peptide" evidence="1">
    <location>
        <begin position="1"/>
        <end position="24"/>
    </location>
</feature>
<dbReference type="Proteomes" id="UP001596292">
    <property type="component" value="Unassembled WGS sequence"/>
</dbReference>
<protein>
    <submittedName>
        <fullName evidence="2">DUF2141 domain-containing protein</fullName>
    </submittedName>
</protein>
<proteinExistence type="predicted"/>
<name>A0ABW2BFZ5_9HYPH</name>
<feature type="chain" id="PRO_5046007367" evidence="1">
    <location>
        <begin position="25"/>
        <end position="141"/>
    </location>
</feature>
<dbReference type="Pfam" id="PF09912">
    <property type="entry name" value="DUF2141"/>
    <property type="match status" value="1"/>
</dbReference>
<gene>
    <name evidence="2" type="ORF">ACFQE0_06635</name>
</gene>
<keyword evidence="1" id="KW-0732">Signal</keyword>
<comment type="caution">
    <text evidence="2">The sequence shown here is derived from an EMBL/GenBank/DDBJ whole genome shotgun (WGS) entry which is preliminary data.</text>
</comment>